<reference evidence="2" key="2">
    <citation type="submission" date="2021-04" db="EMBL/GenBank/DDBJ databases">
        <authorList>
            <person name="Gilroy R."/>
        </authorList>
    </citation>
    <scope>NUCLEOTIDE SEQUENCE</scope>
    <source>
        <strain evidence="2">G4-2901</strain>
    </source>
</reference>
<evidence type="ECO:0000313" key="3">
    <source>
        <dbReference type="Proteomes" id="UP000783796"/>
    </source>
</evidence>
<accession>A0A948TCS2</accession>
<protein>
    <recommendedName>
        <fullName evidence="4">DUF4595 domain-containing protein</fullName>
    </recommendedName>
</protein>
<dbReference type="PROSITE" id="PS51257">
    <property type="entry name" value="PROKAR_LIPOPROTEIN"/>
    <property type="match status" value="1"/>
</dbReference>
<proteinExistence type="predicted"/>
<evidence type="ECO:0000256" key="1">
    <source>
        <dbReference type="SAM" id="SignalP"/>
    </source>
</evidence>
<feature type="chain" id="PRO_5037398076" description="DUF4595 domain-containing protein" evidence="1">
    <location>
        <begin position="21"/>
        <end position="392"/>
    </location>
</feature>
<keyword evidence="1" id="KW-0732">Signal</keyword>
<evidence type="ECO:0000313" key="2">
    <source>
        <dbReference type="EMBL" id="MBU3838552.1"/>
    </source>
</evidence>
<dbReference type="Proteomes" id="UP000783796">
    <property type="component" value="Unassembled WGS sequence"/>
</dbReference>
<sequence>MKFYSFIISLLCVVFFAACNKEDVYPTFSFDENGECYIPDISKISMEEFKSSVVGYGWKHVITHEIGSDGKCSTKDYYEGLDGGGSSQYYFESSESLKEYMYVDAFPANGYLTYAYEYEDGNRVSNNGNLVMRIVSLKGDVMKIIDYLGIRADGVKIYGYSTYRRMSSGELTEVQNAYPTDLSNIKNITTSINNEVNIISGNQFEFDVLSYNGSYSVKATNEESCEITCDGDHVKIKLLTNGAYITVSDRFRHFEFSLFSTDEEMEPKGTDIYDLSYNEVVFNKNMEFIEPSENRPLSYENSSIGTTTRDGYSGSIISHYNRSYMLVVDTDKKARLIHLQNGRLYLKELLPEETLLSLVEKGNGSSISYKLELTTADRRVFQILPFKVTYKE</sequence>
<comment type="caution">
    <text evidence="2">The sequence shown here is derived from an EMBL/GenBank/DDBJ whole genome shotgun (WGS) entry which is preliminary data.</text>
</comment>
<dbReference type="AlphaFoldDB" id="A0A948TCS2"/>
<feature type="signal peptide" evidence="1">
    <location>
        <begin position="1"/>
        <end position="20"/>
    </location>
</feature>
<name>A0A948TCS2_9BACT</name>
<gene>
    <name evidence="2" type="ORF">H9777_09645</name>
</gene>
<evidence type="ECO:0008006" key="4">
    <source>
        <dbReference type="Google" id="ProtNLM"/>
    </source>
</evidence>
<reference evidence="2" key="1">
    <citation type="journal article" date="2021" name="PeerJ">
        <title>Extensive microbial diversity within the chicken gut microbiome revealed by metagenomics and culture.</title>
        <authorList>
            <person name="Gilroy R."/>
            <person name="Ravi A."/>
            <person name="Getino M."/>
            <person name="Pursley I."/>
            <person name="Horton D.L."/>
            <person name="Alikhan N.F."/>
            <person name="Baker D."/>
            <person name="Gharbi K."/>
            <person name="Hall N."/>
            <person name="Watson M."/>
            <person name="Adriaenssens E.M."/>
            <person name="Foster-Nyarko E."/>
            <person name="Jarju S."/>
            <person name="Secka A."/>
            <person name="Antonio M."/>
            <person name="Oren A."/>
            <person name="Chaudhuri R.R."/>
            <person name="La Ragione R."/>
            <person name="Hildebrand F."/>
            <person name="Pallen M.J."/>
        </authorList>
    </citation>
    <scope>NUCLEOTIDE SEQUENCE</scope>
    <source>
        <strain evidence="2">G4-2901</strain>
    </source>
</reference>
<dbReference type="EMBL" id="JAHLFW010000080">
    <property type="protein sequence ID" value="MBU3838552.1"/>
    <property type="molecule type" value="Genomic_DNA"/>
</dbReference>
<organism evidence="2 3">
    <name type="scientific">Candidatus Phocaeicola faecigallinarum</name>
    <dbReference type="NCBI Taxonomy" id="2838732"/>
    <lineage>
        <taxon>Bacteria</taxon>
        <taxon>Pseudomonadati</taxon>
        <taxon>Bacteroidota</taxon>
        <taxon>Bacteroidia</taxon>
        <taxon>Bacteroidales</taxon>
        <taxon>Bacteroidaceae</taxon>
        <taxon>Phocaeicola</taxon>
    </lineage>
</organism>